<evidence type="ECO:0000256" key="2">
    <source>
        <dbReference type="ARBA" id="ARBA00022448"/>
    </source>
</evidence>
<sequence length="486" mass="50695">MSSQTQLTPPQDDERSPSTTRNVLVIVALVWTVQLVALIAALSGIAQADIAIHFRTTEIAWFTLMTLLTGTFFLPFAVKAAAIFGKKRVLLVATGLGFTGDLIAAVATDYRTLLIGRGIAGIYTASAPLAYAITRDVFPRKWVGVASGILAGGVGLVAFGGPFLSGWLLDDYGFRGVLWFMAISTAVSFLLVGAFVPESPIRAAAGRMDWAGGILLGGGVTAIIYAVGQGTHWGWGSGRFIAWVVGAAIALVVFVFVERKVAEPLFPLSMTRRRPVWTVLLATSIAAGSLSAVGVVIQLLILMPKIPTISEGLGWSGTHNAIVTSPISAMIIIGAVGTGLLSRRMDARILLGTGAALAVLGYGIGTHLHHSAPQIIEMGVIAGLGTGIVMAIVPIMIIEVVTPEEQALANGVQTLGQGVAQIVVSQLAFVVMAQHGAILKGTQFYLDAGFTNGLWLVVGCVAVGAVLVALIPRSKRLDEVEVGQAA</sequence>
<dbReference type="RefSeq" id="WP_388110297.1">
    <property type="nucleotide sequence ID" value="NZ_JBIAHM010000010.1"/>
</dbReference>
<dbReference type="Proteomes" id="UP001601303">
    <property type="component" value="Unassembled WGS sequence"/>
</dbReference>
<feature type="domain" description="Major facilitator superfamily (MFS) profile" evidence="8">
    <location>
        <begin position="20"/>
        <end position="476"/>
    </location>
</feature>
<feature type="transmembrane region" description="Helical" evidence="7">
    <location>
        <begin position="145"/>
        <end position="164"/>
    </location>
</feature>
<feature type="transmembrane region" description="Helical" evidence="7">
    <location>
        <begin position="59"/>
        <end position="77"/>
    </location>
</feature>
<feature type="transmembrane region" description="Helical" evidence="7">
    <location>
        <begin position="453"/>
        <end position="471"/>
    </location>
</feature>
<feature type="transmembrane region" description="Helical" evidence="7">
    <location>
        <begin position="208"/>
        <end position="228"/>
    </location>
</feature>
<gene>
    <name evidence="9" type="ORF">ACFYNQ_28125</name>
</gene>
<evidence type="ECO:0000313" key="9">
    <source>
        <dbReference type="EMBL" id="MFE9602421.1"/>
    </source>
</evidence>
<protein>
    <submittedName>
        <fullName evidence="9">MFS transporter</fullName>
    </submittedName>
</protein>
<feature type="transmembrane region" description="Helical" evidence="7">
    <location>
        <begin position="349"/>
        <end position="368"/>
    </location>
</feature>
<evidence type="ECO:0000256" key="7">
    <source>
        <dbReference type="SAM" id="Phobius"/>
    </source>
</evidence>
<feature type="transmembrane region" description="Helical" evidence="7">
    <location>
        <begin position="240"/>
        <end position="257"/>
    </location>
</feature>
<dbReference type="PROSITE" id="PS50850">
    <property type="entry name" value="MFS"/>
    <property type="match status" value="1"/>
</dbReference>
<keyword evidence="5 7" id="KW-0472">Membrane</keyword>
<keyword evidence="2" id="KW-0813">Transport</keyword>
<feature type="transmembrane region" description="Helical" evidence="7">
    <location>
        <begin position="89"/>
        <end position="108"/>
    </location>
</feature>
<evidence type="ECO:0000259" key="8">
    <source>
        <dbReference type="PROSITE" id="PS50850"/>
    </source>
</evidence>
<evidence type="ECO:0000256" key="3">
    <source>
        <dbReference type="ARBA" id="ARBA00022692"/>
    </source>
</evidence>
<feature type="transmembrane region" description="Helical" evidence="7">
    <location>
        <begin position="176"/>
        <end position="196"/>
    </location>
</feature>
<evidence type="ECO:0000313" key="10">
    <source>
        <dbReference type="Proteomes" id="UP001601303"/>
    </source>
</evidence>
<evidence type="ECO:0000256" key="1">
    <source>
        <dbReference type="ARBA" id="ARBA00004651"/>
    </source>
</evidence>
<dbReference type="Pfam" id="PF07690">
    <property type="entry name" value="MFS_1"/>
    <property type="match status" value="1"/>
</dbReference>
<dbReference type="InterPro" id="IPR036259">
    <property type="entry name" value="MFS_trans_sf"/>
</dbReference>
<evidence type="ECO:0000256" key="6">
    <source>
        <dbReference type="ARBA" id="ARBA00023251"/>
    </source>
</evidence>
<dbReference type="PANTHER" id="PTHR42718">
    <property type="entry name" value="MAJOR FACILITATOR SUPERFAMILY MULTIDRUG TRANSPORTER MFSC"/>
    <property type="match status" value="1"/>
</dbReference>
<comment type="caution">
    <text evidence="9">The sequence shown here is derived from an EMBL/GenBank/DDBJ whole genome shotgun (WGS) entry which is preliminary data.</text>
</comment>
<feature type="transmembrane region" description="Helical" evidence="7">
    <location>
        <begin position="380"/>
        <end position="402"/>
    </location>
</feature>
<dbReference type="SUPFAM" id="SSF103473">
    <property type="entry name" value="MFS general substrate transporter"/>
    <property type="match status" value="2"/>
</dbReference>
<feature type="transmembrane region" description="Helical" evidence="7">
    <location>
        <begin position="414"/>
        <end position="433"/>
    </location>
</feature>
<evidence type="ECO:0000256" key="4">
    <source>
        <dbReference type="ARBA" id="ARBA00022989"/>
    </source>
</evidence>
<feature type="transmembrane region" description="Helical" evidence="7">
    <location>
        <begin position="321"/>
        <end position="342"/>
    </location>
</feature>
<keyword evidence="6" id="KW-0046">Antibiotic resistance</keyword>
<proteinExistence type="predicted"/>
<keyword evidence="10" id="KW-1185">Reference proteome</keyword>
<evidence type="ECO:0000256" key="5">
    <source>
        <dbReference type="ARBA" id="ARBA00023136"/>
    </source>
</evidence>
<comment type="subcellular location">
    <subcellularLocation>
        <location evidence="1">Cell membrane</location>
        <topology evidence="1">Multi-pass membrane protein</topology>
    </subcellularLocation>
</comment>
<name>A0ABW6M8I0_9ACTN</name>
<accession>A0ABW6M8I0</accession>
<dbReference type="PANTHER" id="PTHR42718:SF9">
    <property type="entry name" value="MAJOR FACILITATOR SUPERFAMILY MULTIDRUG TRANSPORTER MFSC"/>
    <property type="match status" value="1"/>
</dbReference>
<feature type="transmembrane region" description="Helical" evidence="7">
    <location>
        <begin position="114"/>
        <end position="133"/>
    </location>
</feature>
<feature type="transmembrane region" description="Helical" evidence="7">
    <location>
        <begin position="277"/>
        <end position="301"/>
    </location>
</feature>
<dbReference type="EMBL" id="JBIAHM010000010">
    <property type="protein sequence ID" value="MFE9602421.1"/>
    <property type="molecule type" value="Genomic_DNA"/>
</dbReference>
<dbReference type="InterPro" id="IPR020846">
    <property type="entry name" value="MFS_dom"/>
</dbReference>
<keyword evidence="4 7" id="KW-1133">Transmembrane helix</keyword>
<organism evidence="9 10">
    <name type="scientific">Streptomyces hokutonensis</name>
    <dbReference type="NCBI Taxonomy" id="1306990"/>
    <lineage>
        <taxon>Bacteria</taxon>
        <taxon>Bacillati</taxon>
        <taxon>Actinomycetota</taxon>
        <taxon>Actinomycetes</taxon>
        <taxon>Kitasatosporales</taxon>
        <taxon>Streptomycetaceae</taxon>
        <taxon>Streptomyces</taxon>
    </lineage>
</organism>
<dbReference type="InterPro" id="IPR011701">
    <property type="entry name" value="MFS"/>
</dbReference>
<dbReference type="Gene3D" id="1.20.1250.20">
    <property type="entry name" value="MFS general substrate transporter like domains"/>
    <property type="match status" value="2"/>
</dbReference>
<reference evidence="9 10" key="1">
    <citation type="submission" date="2024-10" db="EMBL/GenBank/DDBJ databases">
        <title>The Natural Products Discovery Center: Release of the First 8490 Sequenced Strains for Exploring Actinobacteria Biosynthetic Diversity.</title>
        <authorList>
            <person name="Kalkreuter E."/>
            <person name="Kautsar S.A."/>
            <person name="Yang D."/>
            <person name="Bader C.D."/>
            <person name="Teijaro C.N."/>
            <person name="Fluegel L."/>
            <person name="Davis C.M."/>
            <person name="Simpson J.R."/>
            <person name="Lauterbach L."/>
            <person name="Steele A.D."/>
            <person name="Gui C."/>
            <person name="Meng S."/>
            <person name="Li G."/>
            <person name="Viehrig K."/>
            <person name="Ye F."/>
            <person name="Su P."/>
            <person name="Kiefer A.F."/>
            <person name="Nichols A."/>
            <person name="Cepeda A.J."/>
            <person name="Yan W."/>
            <person name="Fan B."/>
            <person name="Jiang Y."/>
            <person name="Adhikari A."/>
            <person name="Zheng C.-J."/>
            <person name="Schuster L."/>
            <person name="Cowan T.M."/>
            <person name="Smanski M.J."/>
            <person name="Chevrette M.G."/>
            <person name="De Carvalho L.P.S."/>
            <person name="Shen B."/>
        </authorList>
    </citation>
    <scope>NUCLEOTIDE SEQUENCE [LARGE SCALE GENOMIC DNA]</scope>
    <source>
        <strain evidence="9 10">NPDC006488</strain>
    </source>
</reference>
<feature type="transmembrane region" description="Helical" evidence="7">
    <location>
        <begin position="23"/>
        <end position="47"/>
    </location>
</feature>
<keyword evidence="3 7" id="KW-0812">Transmembrane</keyword>